<dbReference type="RefSeq" id="WP_070049924.1">
    <property type="nucleotide sequence ID" value="NZ_CBCSDO010000009.1"/>
</dbReference>
<comment type="caution">
    <text evidence="1">The sequence shown here is derived from an EMBL/GenBank/DDBJ whole genome shotgun (WGS) entry which is preliminary data.</text>
</comment>
<keyword evidence="2" id="KW-1185">Reference proteome</keyword>
<organism evidence="1 2">
    <name type="scientific">Rheinheimera salexigens</name>
    <dbReference type="NCBI Taxonomy" id="1628148"/>
    <lineage>
        <taxon>Bacteria</taxon>
        <taxon>Pseudomonadati</taxon>
        <taxon>Pseudomonadota</taxon>
        <taxon>Gammaproteobacteria</taxon>
        <taxon>Chromatiales</taxon>
        <taxon>Chromatiaceae</taxon>
        <taxon>Rheinheimera</taxon>
    </lineage>
</organism>
<dbReference type="AlphaFoldDB" id="A0A1E7Q8B8"/>
<accession>A0A1E7Q8B8</accession>
<reference evidence="2" key="1">
    <citation type="submission" date="2016-09" db="EMBL/GenBank/DDBJ databases">
        <authorList>
            <person name="Wan X."/>
            <person name="Hou S."/>
        </authorList>
    </citation>
    <scope>NUCLEOTIDE SEQUENCE [LARGE SCALE GENOMIC DNA]</scope>
    <source>
        <strain evidence="2">KH87</strain>
    </source>
</reference>
<gene>
    <name evidence="1" type="ORF">BI198_12885</name>
</gene>
<evidence type="ECO:0000313" key="1">
    <source>
        <dbReference type="EMBL" id="OEY70370.1"/>
    </source>
</evidence>
<evidence type="ECO:0000313" key="2">
    <source>
        <dbReference type="Proteomes" id="UP000242258"/>
    </source>
</evidence>
<proteinExistence type="predicted"/>
<dbReference type="EMBL" id="MKEK01000001">
    <property type="protein sequence ID" value="OEY70370.1"/>
    <property type="molecule type" value="Genomic_DNA"/>
</dbReference>
<sequence length="64" mass="7127">MKKQRTLNIRVKILKESTGVPVGTVVKARSTDFGCIITSSPYEKTLLNKSQYKFLRALPNEASA</sequence>
<dbReference type="STRING" id="1628148.BI198_12885"/>
<dbReference type="Proteomes" id="UP000242258">
    <property type="component" value="Unassembled WGS sequence"/>
</dbReference>
<name>A0A1E7Q8B8_9GAMM</name>
<protein>
    <submittedName>
        <fullName evidence="1">Uncharacterized protein</fullName>
    </submittedName>
</protein>